<reference evidence="2 4" key="1">
    <citation type="submission" date="2015-10" db="EMBL/GenBank/DDBJ databases">
        <title>The cercosporin biosynthetic gene cluster was horizontally transferred to several fungal lineages and shown to be expanded in Cercospora beticola based on microsynteny with recipient genomes.</title>
        <authorList>
            <person name="De Jonge R."/>
            <person name="Ebert M.K."/>
            <person name="Suttle J.C."/>
            <person name="Jurick Ii W.M."/>
            <person name="Secor G.A."/>
            <person name="Thomma B.P."/>
            <person name="Van De Peer Y."/>
            <person name="Bolton M.D."/>
        </authorList>
    </citation>
    <scope>NUCLEOTIDE SEQUENCE [LARGE SCALE GENOMIC DNA]</scope>
    <source>
        <strain evidence="2 4">09-40</strain>
    </source>
</reference>
<protein>
    <submittedName>
        <fullName evidence="2">Uncharacterized protein</fullName>
    </submittedName>
</protein>
<dbReference type="Proteomes" id="UP001302367">
    <property type="component" value="Chromosome 3"/>
</dbReference>
<organism evidence="2 4">
    <name type="scientific">Cercospora beticola</name>
    <name type="common">Sugarbeet leaf spot fungus</name>
    <dbReference type="NCBI Taxonomy" id="122368"/>
    <lineage>
        <taxon>Eukaryota</taxon>
        <taxon>Fungi</taxon>
        <taxon>Dikarya</taxon>
        <taxon>Ascomycota</taxon>
        <taxon>Pezizomycotina</taxon>
        <taxon>Dothideomycetes</taxon>
        <taxon>Dothideomycetidae</taxon>
        <taxon>Mycosphaerellales</taxon>
        <taxon>Mycosphaerellaceae</taxon>
        <taxon>Cercospora</taxon>
    </lineage>
</organism>
<feature type="region of interest" description="Disordered" evidence="1">
    <location>
        <begin position="1"/>
        <end position="75"/>
    </location>
</feature>
<dbReference type="OrthoDB" id="10660311at2759"/>
<gene>
    <name evidence="2" type="ORF">CB0940_02853</name>
    <name evidence="3" type="ORF">RHO25_004624</name>
</gene>
<reference evidence="3 5" key="2">
    <citation type="submission" date="2023-09" db="EMBL/GenBank/DDBJ databases">
        <title>Complete-Gapless Cercospora beticola genome.</title>
        <authorList>
            <person name="Wyatt N.A."/>
            <person name="Spanner R.E."/>
            <person name="Bolton M.D."/>
        </authorList>
    </citation>
    <scope>NUCLEOTIDE SEQUENCE [LARGE SCALE GENOMIC DNA]</scope>
    <source>
        <strain evidence="3">Cb09-40</strain>
    </source>
</reference>
<feature type="compositionally biased region" description="Polar residues" evidence="1">
    <location>
        <begin position="47"/>
        <end position="67"/>
    </location>
</feature>
<keyword evidence="5" id="KW-1185">Reference proteome</keyword>
<evidence type="ECO:0000256" key="1">
    <source>
        <dbReference type="SAM" id="MobiDB-lite"/>
    </source>
</evidence>
<dbReference type="EMBL" id="LKMD01000101">
    <property type="protein sequence ID" value="PIA98908.1"/>
    <property type="molecule type" value="Genomic_DNA"/>
</dbReference>
<name>A0A2G5I2C0_CERBT</name>
<sequence length="140" mass="15155">MRVSRWMQAWRTAHGRPTSPNSTPTLNCEIEDSADSNRPAPTDNERTASSQTTHEATPRSCLTNLSGTRAHAPTAREQELAVSAPTRLVWSASTASTSAVSASARRLQTSDSQSTDKCMFGGLGWSLTLMGHERNGLPER</sequence>
<evidence type="ECO:0000313" key="2">
    <source>
        <dbReference type="EMBL" id="PIA98908.1"/>
    </source>
</evidence>
<dbReference type="EMBL" id="CP134186">
    <property type="protein sequence ID" value="WPB00005.1"/>
    <property type="molecule type" value="Genomic_DNA"/>
</dbReference>
<accession>A0A2G5I2C0</accession>
<dbReference type="AlphaFoldDB" id="A0A2G5I2C0"/>
<evidence type="ECO:0000313" key="5">
    <source>
        <dbReference type="Proteomes" id="UP001302367"/>
    </source>
</evidence>
<evidence type="ECO:0000313" key="4">
    <source>
        <dbReference type="Proteomes" id="UP000230605"/>
    </source>
</evidence>
<proteinExistence type="predicted"/>
<dbReference type="Proteomes" id="UP000230605">
    <property type="component" value="Chromosome 3"/>
</dbReference>
<evidence type="ECO:0000313" key="3">
    <source>
        <dbReference type="EMBL" id="WPB00005.1"/>
    </source>
</evidence>